<organism>
    <name type="scientific">Serpula lacrymans var. lacrymans (strain S7.9)</name>
    <name type="common">Dry rot fungus</name>
    <dbReference type="NCBI Taxonomy" id="578457"/>
    <lineage>
        <taxon>Eukaryota</taxon>
        <taxon>Fungi</taxon>
        <taxon>Dikarya</taxon>
        <taxon>Basidiomycota</taxon>
        <taxon>Agaricomycotina</taxon>
        <taxon>Agaricomycetes</taxon>
        <taxon>Agaricomycetidae</taxon>
        <taxon>Boletales</taxon>
        <taxon>Coniophorineae</taxon>
        <taxon>Serpulaceae</taxon>
        <taxon>Serpula</taxon>
    </lineage>
</organism>
<dbReference type="KEGG" id="sla:SERLADRAFT_437556"/>
<accession>F8NU62</accession>
<feature type="region of interest" description="Disordered" evidence="1">
    <location>
        <begin position="81"/>
        <end position="178"/>
    </location>
</feature>
<dbReference type="GeneID" id="18814879"/>
<dbReference type="EMBL" id="GL945433">
    <property type="protein sequence ID" value="EGO25828.1"/>
    <property type="molecule type" value="Genomic_DNA"/>
</dbReference>
<dbReference type="RefSeq" id="XP_007317950.1">
    <property type="nucleotide sequence ID" value="XM_007317888.1"/>
</dbReference>
<gene>
    <name evidence="2" type="ORF">SERLADRAFT_437556</name>
</gene>
<dbReference type="AlphaFoldDB" id="F8NU62"/>
<proteinExistence type="predicted"/>
<dbReference type="Proteomes" id="UP000008064">
    <property type="component" value="Unassembled WGS sequence"/>
</dbReference>
<name>F8NU62_SERL9</name>
<sequence length="178" mass="19800">MSPCGIRGPLHRHIICPENDPAYIAFPTPATPLCALAASCPPRKVVSAFARRRTRYQMAASQCISQTRWLVRSPGGEHGIRWRPLSAYPRHDGNSRNTSSLRPDPAADLESLPPARRRLRTIDPRSSLQSVPLHPPCPPFSLQNHYPDGPSIPFFLTPSSSHTRPSLVPHVHSTRQEQ</sequence>
<protein>
    <submittedName>
        <fullName evidence="2">Uncharacterized protein</fullName>
    </submittedName>
</protein>
<reference evidence="2" key="1">
    <citation type="submission" date="2011-04" db="EMBL/GenBank/DDBJ databases">
        <title>Evolution of plant cell wall degrading machinery underlies the functional diversity of forest fungi.</title>
        <authorList>
            <consortium name="US DOE Joint Genome Institute (JGI-PGF)"/>
            <person name="Eastwood D.C."/>
            <person name="Floudas D."/>
            <person name="Binder M."/>
            <person name="Majcherczyk A."/>
            <person name="Schneider P."/>
            <person name="Aerts A."/>
            <person name="Asiegbu F.O."/>
            <person name="Baker S.E."/>
            <person name="Barry K."/>
            <person name="Bendiksby M."/>
            <person name="Blumentritt M."/>
            <person name="Coutinho P.M."/>
            <person name="Cullen D."/>
            <person name="Cullen D."/>
            <person name="Gathman A."/>
            <person name="Goodell B."/>
            <person name="Henrissat B."/>
            <person name="Ihrmark K."/>
            <person name="Kauserud H."/>
            <person name="Kohler A."/>
            <person name="LaButti K."/>
            <person name="Lapidus A."/>
            <person name="Lavin J.L."/>
            <person name="Lee Y.-H."/>
            <person name="Lindquist E."/>
            <person name="Lilly W."/>
            <person name="Lucas S."/>
            <person name="Morin E."/>
            <person name="Murat C."/>
            <person name="Oguiza J.A."/>
            <person name="Park J."/>
            <person name="Pisabarro A.G."/>
            <person name="Riley R."/>
            <person name="Rosling A."/>
            <person name="Salamov A."/>
            <person name="Schmidt O."/>
            <person name="Schmutz J."/>
            <person name="Skrede I."/>
            <person name="Stenlid J."/>
            <person name="Wiebenga A."/>
            <person name="Xie X."/>
            <person name="Kues U."/>
            <person name="Hibbett D.S."/>
            <person name="Hoffmeister D."/>
            <person name="Hogberg N."/>
            <person name="Martin F."/>
            <person name="Grigoriev I.V."/>
            <person name="Watkinson S.C."/>
        </authorList>
    </citation>
    <scope>NUCLEOTIDE SEQUENCE</scope>
    <source>
        <strain evidence="2">S7.9</strain>
    </source>
</reference>
<dbReference type="HOGENOM" id="CLU_1511481_0_0_1"/>
<evidence type="ECO:0000313" key="2">
    <source>
        <dbReference type="EMBL" id="EGO25828.1"/>
    </source>
</evidence>
<evidence type="ECO:0000256" key="1">
    <source>
        <dbReference type="SAM" id="MobiDB-lite"/>
    </source>
</evidence>